<sequence>MLERFTVHDVAFKVVGVGSVGTRCLIVLMMDGQNAPLFLQIKEARHSVLADFVKPRSPYNHQGRRVVEGQRLTQASSDLFLGWSTGPSGCHFYLRQLRDLKISAEVELMDATWLKGYGRICGWVLARAHAGGVAPEISGYIGDSDSFAKALAQYSLDYADQVEKDYQVFAQACQTGKLRARTDADYAADFSL</sequence>
<protein>
    <submittedName>
        <fullName evidence="1">Uncharacterized protein (DUF2252 family)</fullName>
    </submittedName>
</protein>
<comment type="caution">
    <text evidence="1">The sequence shown here is derived from an EMBL/GenBank/DDBJ whole genome shotgun (WGS) entry which is preliminary data.</text>
</comment>
<proteinExistence type="predicted"/>
<keyword evidence="2" id="KW-1185">Reference proteome</keyword>
<dbReference type="AlphaFoldDB" id="A0A840RHS8"/>
<gene>
    <name evidence="1" type="ORF">HNQ50_002553</name>
</gene>
<dbReference type="InterPro" id="IPR018721">
    <property type="entry name" value="DUF2252"/>
</dbReference>
<dbReference type="PANTHER" id="PTHR39441">
    <property type="entry name" value="DUF2252 DOMAIN-CONTAINING PROTEIN"/>
    <property type="match status" value="1"/>
</dbReference>
<reference evidence="1 2" key="1">
    <citation type="submission" date="2020-08" db="EMBL/GenBank/DDBJ databases">
        <title>Genomic Encyclopedia of Type Strains, Phase IV (KMG-IV): sequencing the most valuable type-strain genomes for metagenomic binning, comparative biology and taxonomic classification.</title>
        <authorList>
            <person name="Goeker M."/>
        </authorList>
    </citation>
    <scope>NUCLEOTIDE SEQUENCE [LARGE SCALE GENOMIC DNA]</scope>
    <source>
        <strain evidence="1 2">DSM 18233</strain>
    </source>
</reference>
<dbReference type="EMBL" id="JACHHN010000004">
    <property type="protein sequence ID" value="MBB5191823.1"/>
    <property type="molecule type" value="Genomic_DNA"/>
</dbReference>
<evidence type="ECO:0000313" key="2">
    <source>
        <dbReference type="Proteomes" id="UP000543030"/>
    </source>
</evidence>
<evidence type="ECO:0000313" key="1">
    <source>
        <dbReference type="EMBL" id="MBB5191823.1"/>
    </source>
</evidence>
<organism evidence="1 2">
    <name type="scientific">Silvimonas terrae</name>
    <dbReference type="NCBI Taxonomy" id="300266"/>
    <lineage>
        <taxon>Bacteria</taxon>
        <taxon>Pseudomonadati</taxon>
        <taxon>Pseudomonadota</taxon>
        <taxon>Betaproteobacteria</taxon>
        <taxon>Neisseriales</taxon>
        <taxon>Chitinibacteraceae</taxon>
        <taxon>Silvimonas</taxon>
    </lineage>
</organism>
<dbReference type="PANTHER" id="PTHR39441:SF1">
    <property type="entry name" value="DUF2252 DOMAIN-CONTAINING PROTEIN"/>
    <property type="match status" value="1"/>
</dbReference>
<dbReference type="Pfam" id="PF10009">
    <property type="entry name" value="DUF2252"/>
    <property type="match status" value="1"/>
</dbReference>
<dbReference type="Proteomes" id="UP000543030">
    <property type="component" value="Unassembled WGS sequence"/>
</dbReference>
<accession>A0A840RHS8</accession>
<name>A0A840RHS8_9NEIS</name>